<name>A0A6I4KUI5_9PSED</name>
<accession>A0A6I4KUI5</accession>
<dbReference type="AlphaFoldDB" id="A0A6I4KUI5"/>
<gene>
    <name evidence="1" type="ORF">GJV18_08475</name>
</gene>
<proteinExistence type="predicted"/>
<organism evidence="1 2">
    <name type="scientific">Pseudomonas xionganensis</name>
    <dbReference type="NCBI Taxonomy" id="2654845"/>
    <lineage>
        <taxon>Bacteria</taxon>
        <taxon>Pseudomonadati</taxon>
        <taxon>Pseudomonadota</taxon>
        <taxon>Gammaproteobacteria</taxon>
        <taxon>Pseudomonadales</taxon>
        <taxon>Pseudomonadaceae</taxon>
        <taxon>Pseudomonas</taxon>
    </lineage>
</organism>
<keyword evidence="2" id="KW-1185">Reference proteome</keyword>
<evidence type="ECO:0000313" key="1">
    <source>
        <dbReference type="EMBL" id="MVW75351.1"/>
    </source>
</evidence>
<sequence length="85" mass="10067">MSEVEISPEDEARYMEIMAAYDEAMRREAERISKRRAADHHTNCRDCGKFTGKARWVLKDSALAKERNHRPLCESCFDEYDDNFY</sequence>
<reference evidence="1 2" key="1">
    <citation type="submission" date="2019-11" db="EMBL/GenBank/DDBJ databases">
        <title>Pseudomonas flavidum sp. nov., isolated from Baiyang Lake.</title>
        <authorList>
            <person name="Zhao Y."/>
        </authorList>
    </citation>
    <scope>NUCLEOTIDE SEQUENCE [LARGE SCALE GENOMIC DNA]</scope>
    <source>
        <strain evidence="2">R-22-3 w-18</strain>
    </source>
</reference>
<dbReference type="RefSeq" id="WP_160344426.1">
    <property type="nucleotide sequence ID" value="NZ_WKJZ01000001.1"/>
</dbReference>
<comment type="caution">
    <text evidence="1">The sequence shown here is derived from an EMBL/GenBank/DDBJ whole genome shotgun (WGS) entry which is preliminary data.</text>
</comment>
<dbReference type="EMBL" id="WKJZ01000001">
    <property type="protein sequence ID" value="MVW75351.1"/>
    <property type="molecule type" value="Genomic_DNA"/>
</dbReference>
<protein>
    <submittedName>
        <fullName evidence="1">Uncharacterized protein</fullName>
    </submittedName>
</protein>
<dbReference type="Proteomes" id="UP000429555">
    <property type="component" value="Unassembled WGS sequence"/>
</dbReference>
<evidence type="ECO:0000313" key="2">
    <source>
        <dbReference type="Proteomes" id="UP000429555"/>
    </source>
</evidence>